<dbReference type="EMBL" id="KN838575">
    <property type="protein sequence ID" value="KIK03880.1"/>
    <property type="molecule type" value="Genomic_DNA"/>
</dbReference>
<organism evidence="2 3">
    <name type="scientific">Laccaria amethystina LaAM-08-1</name>
    <dbReference type="NCBI Taxonomy" id="1095629"/>
    <lineage>
        <taxon>Eukaryota</taxon>
        <taxon>Fungi</taxon>
        <taxon>Dikarya</taxon>
        <taxon>Basidiomycota</taxon>
        <taxon>Agaricomycotina</taxon>
        <taxon>Agaricomycetes</taxon>
        <taxon>Agaricomycetidae</taxon>
        <taxon>Agaricales</taxon>
        <taxon>Agaricineae</taxon>
        <taxon>Hydnangiaceae</taxon>
        <taxon>Laccaria</taxon>
    </lineage>
</organism>
<protein>
    <recommendedName>
        <fullName evidence="1">Aminoglycoside phosphotransferase domain-containing protein</fullName>
    </recommendedName>
</protein>
<accession>A0A0C9WW59</accession>
<name>A0A0C9WW59_9AGAR</name>
<dbReference type="AlphaFoldDB" id="A0A0C9WW59"/>
<dbReference type="PANTHER" id="PTHR21310">
    <property type="entry name" value="AMINOGLYCOSIDE PHOSPHOTRANSFERASE-RELATED-RELATED"/>
    <property type="match status" value="1"/>
</dbReference>
<sequence>MDILSSLRKLRLFVYFTLTYPTNSHRIRAFRFGIPLVMKSENRLFSTETDALRFLNASGLDLPIPSLLDSIAIDGKTYTIMSPIPGSLLHEIDQISEPDLRAIVNDVRTVLDRLWRLKQSPSDAGKVMLSASGHGLPDPLTFFDTYWGPCASVLDCYFSMSSNLSIDSDNPWTEEEFVATHGDAIGAVSADRIAWVHRDLRWQNILVRDGRLSGIIDWKNSGWFPRHWQLHALRNIRVAYWWHIQNTYVPCGRTWSSRQRRIPGVEDAAILLLPCSKSSRTL</sequence>
<feature type="domain" description="Aminoglycoside phosphotransferase" evidence="1">
    <location>
        <begin position="47"/>
        <end position="227"/>
    </location>
</feature>
<dbReference type="STRING" id="1095629.A0A0C9WW59"/>
<dbReference type="PANTHER" id="PTHR21310:SF58">
    <property type="entry name" value="AMINOGLYCOSIDE PHOSPHOTRANSFERASE DOMAIN-CONTAINING PROTEIN"/>
    <property type="match status" value="1"/>
</dbReference>
<proteinExistence type="predicted"/>
<dbReference type="Proteomes" id="UP000054477">
    <property type="component" value="Unassembled WGS sequence"/>
</dbReference>
<evidence type="ECO:0000259" key="1">
    <source>
        <dbReference type="Pfam" id="PF01636"/>
    </source>
</evidence>
<dbReference type="Gene3D" id="3.30.200.150">
    <property type="match status" value="1"/>
</dbReference>
<dbReference type="HOGENOM" id="CLU_021768_3_3_1"/>
<gene>
    <name evidence="2" type="ORF">K443DRAFT_5039</name>
</gene>
<keyword evidence="3" id="KW-1185">Reference proteome</keyword>
<dbReference type="SUPFAM" id="SSF56112">
    <property type="entry name" value="Protein kinase-like (PK-like)"/>
    <property type="match status" value="1"/>
</dbReference>
<dbReference type="InterPro" id="IPR002575">
    <property type="entry name" value="Aminoglycoside_PTrfase"/>
</dbReference>
<dbReference type="Gene3D" id="3.90.1200.10">
    <property type="match status" value="1"/>
</dbReference>
<reference evidence="3" key="2">
    <citation type="submission" date="2015-01" db="EMBL/GenBank/DDBJ databases">
        <title>Evolutionary Origins and Diversification of the Mycorrhizal Mutualists.</title>
        <authorList>
            <consortium name="DOE Joint Genome Institute"/>
            <consortium name="Mycorrhizal Genomics Consortium"/>
            <person name="Kohler A."/>
            <person name="Kuo A."/>
            <person name="Nagy L.G."/>
            <person name="Floudas D."/>
            <person name="Copeland A."/>
            <person name="Barry K.W."/>
            <person name="Cichocki N."/>
            <person name="Veneault-Fourrey C."/>
            <person name="LaButti K."/>
            <person name="Lindquist E.A."/>
            <person name="Lipzen A."/>
            <person name="Lundell T."/>
            <person name="Morin E."/>
            <person name="Murat C."/>
            <person name="Riley R."/>
            <person name="Ohm R."/>
            <person name="Sun H."/>
            <person name="Tunlid A."/>
            <person name="Henrissat B."/>
            <person name="Grigoriev I.V."/>
            <person name="Hibbett D.S."/>
            <person name="Martin F."/>
        </authorList>
    </citation>
    <scope>NUCLEOTIDE SEQUENCE [LARGE SCALE GENOMIC DNA]</scope>
    <source>
        <strain evidence="3">LaAM-08-1</strain>
    </source>
</reference>
<dbReference type="InterPro" id="IPR011009">
    <property type="entry name" value="Kinase-like_dom_sf"/>
</dbReference>
<dbReference type="InterPro" id="IPR051678">
    <property type="entry name" value="AGP_Transferase"/>
</dbReference>
<dbReference type="OrthoDB" id="2906425at2759"/>
<reference evidence="2 3" key="1">
    <citation type="submission" date="2014-04" db="EMBL/GenBank/DDBJ databases">
        <authorList>
            <consortium name="DOE Joint Genome Institute"/>
            <person name="Kuo A."/>
            <person name="Kohler A."/>
            <person name="Nagy L.G."/>
            <person name="Floudas D."/>
            <person name="Copeland A."/>
            <person name="Barry K.W."/>
            <person name="Cichocki N."/>
            <person name="Veneault-Fourrey C."/>
            <person name="LaButti K."/>
            <person name="Lindquist E.A."/>
            <person name="Lipzen A."/>
            <person name="Lundell T."/>
            <person name="Morin E."/>
            <person name="Murat C."/>
            <person name="Sun H."/>
            <person name="Tunlid A."/>
            <person name="Henrissat B."/>
            <person name="Grigoriev I.V."/>
            <person name="Hibbett D.S."/>
            <person name="Martin F."/>
            <person name="Nordberg H.P."/>
            <person name="Cantor M.N."/>
            <person name="Hua S.X."/>
        </authorList>
    </citation>
    <scope>NUCLEOTIDE SEQUENCE [LARGE SCALE GENOMIC DNA]</scope>
    <source>
        <strain evidence="2 3">LaAM-08-1</strain>
    </source>
</reference>
<dbReference type="Pfam" id="PF01636">
    <property type="entry name" value="APH"/>
    <property type="match status" value="1"/>
</dbReference>
<evidence type="ECO:0000313" key="3">
    <source>
        <dbReference type="Proteomes" id="UP000054477"/>
    </source>
</evidence>
<evidence type="ECO:0000313" key="2">
    <source>
        <dbReference type="EMBL" id="KIK03880.1"/>
    </source>
</evidence>